<dbReference type="InterPro" id="IPR011050">
    <property type="entry name" value="Pectin_lyase_fold/virulence"/>
</dbReference>
<proteinExistence type="predicted"/>
<sequence length="295" mass="28864">MFSSSVVARVAQGLGLGVVTALGVTATPAAAAPPPPPVGCSAAQLSAAIAQANAVPGSVLTLSSNCTYTLNSPLPAITTVMTINGKGSTITRANSAPAFRILTVGAGGDLTLSKTTLSNGLATGGFPDNFGGGIANFGILHLENDQILNNRADFSGGIGNVGTATVDNTTVTGNSTTHNGGGAANDGTMTITKSRFIQNSADQFGGGLANDGTMTVRDSVVNENRALDGGGIANLVIGSSHGNLLVDRTNVNNNTATGGTGAGGILNQPGASVVLTSSRVNGNTPTNCAGAVPGC</sequence>
<feature type="signal peptide" evidence="1">
    <location>
        <begin position="1"/>
        <end position="31"/>
    </location>
</feature>
<dbReference type="KEGG" id="sci:B446_30395"/>
<protein>
    <recommendedName>
        <fullName evidence="4">Polymorphic outer membrane protein</fullName>
    </recommendedName>
</protein>
<evidence type="ECO:0000313" key="2">
    <source>
        <dbReference type="EMBL" id="AGS72883.1"/>
    </source>
</evidence>
<dbReference type="eggNOG" id="COG3210">
    <property type="taxonomic scope" value="Bacteria"/>
</dbReference>
<dbReference type="STRING" id="1214242.B446_30395"/>
<keyword evidence="1" id="KW-0732">Signal</keyword>
<keyword evidence="3" id="KW-1185">Reference proteome</keyword>
<evidence type="ECO:0000313" key="3">
    <source>
        <dbReference type="Proteomes" id="UP000015423"/>
    </source>
</evidence>
<name>S5UZZ4_STRC3</name>
<dbReference type="EMBL" id="CP006259">
    <property type="protein sequence ID" value="AGS72883.1"/>
    <property type="molecule type" value="Genomic_DNA"/>
</dbReference>
<gene>
    <name evidence="2" type="ORF">B446_30395</name>
</gene>
<reference evidence="3" key="1">
    <citation type="submission" date="2012-10" db="EMBL/GenBank/DDBJ databases">
        <title>The complete genome sequence of Streptomyces collinus Tu 365.</title>
        <authorList>
            <person name="Ruckert C."/>
            <person name="Szczepanowski R."/>
            <person name="Goesmann A."/>
            <person name="Pross E.K."/>
            <person name="Musiol E.M."/>
            <person name="Blin K."/>
            <person name="Wohlleben W."/>
            <person name="Puhler A."/>
            <person name="Weber T."/>
            <person name="Kalinowski J."/>
        </authorList>
    </citation>
    <scope>NUCLEOTIDE SEQUENCE [LARGE SCALE GENOMIC DNA]</scope>
    <source>
        <strain evidence="3">DSM 40733 / Tue 365</strain>
    </source>
</reference>
<accession>S5UZZ4</accession>
<dbReference type="Proteomes" id="UP000015423">
    <property type="component" value="Chromosome"/>
</dbReference>
<dbReference type="AlphaFoldDB" id="S5UZZ4"/>
<dbReference type="PATRIC" id="fig|1214242.5.peg.6224"/>
<dbReference type="RefSeq" id="WP_020943293.1">
    <property type="nucleotide sequence ID" value="NC_021985.1"/>
</dbReference>
<dbReference type="HOGENOM" id="CLU_769290_0_0_11"/>
<feature type="chain" id="PRO_5004541636" description="Polymorphic outer membrane protein" evidence="1">
    <location>
        <begin position="32"/>
        <end position="295"/>
    </location>
</feature>
<dbReference type="SUPFAM" id="SSF51126">
    <property type="entry name" value="Pectin lyase-like"/>
    <property type="match status" value="1"/>
</dbReference>
<evidence type="ECO:0000256" key="1">
    <source>
        <dbReference type="SAM" id="SignalP"/>
    </source>
</evidence>
<reference evidence="2 3" key="2">
    <citation type="journal article" date="2013" name="J. Biotechnol.">
        <title>Complete genome sequence of the kirromycin producer Streptomyces collinus Tu 365 consisting of a linear chromosome and two linear plasmids.</title>
        <authorList>
            <person name="Ruckert C."/>
            <person name="Szczepanowski R."/>
            <person name="Albersmeier A."/>
            <person name="Goesmann A."/>
            <person name="Iftime D."/>
            <person name="Musiol E.M."/>
            <person name="Blin K."/>
            <person name="Wohlleben W."/>
            <person name="Puhler A."/>
            <person name="Kalinowski J."/>
            <person name="Weber T."/>
        </authorList>
    </citation>
    <scope>NUCLEOTIDE SEQUENCE [LARGE SCALE GENOMIC DNA]</scope>
    <source>
        <strain evidence="3">DSM 40733 / Tue 365</strain>
    </source>
</reference>
<organism evidence="2 3">
    <name type="scientific">Streptomyces collinus (strain DSM 40733 / Tue 365)</name>
    <dbReference type="NCBI Taxonomy" id="1214242"/>
    <lineage>
        <taxon>Bacteria</taxon>
        <taxon>Bacillati</taxon>
        <taxon>Actinomycetota</taxon>
        <taxon>Actinomycetes</taxon>
        <taxon>Kitasatosporales</taxon>
        <taxon>Streptomycetaceae</taxon>
        <taxon>Streptomyces</taxon>
    </lineage>
</organism>
<evidence type="ECO:0008006" key="4">
    <source>
        <dbReference type="Google" id="ProtNLM"/>
    </source>
</evidence>